<keyword evidence="1 2" id="KW-0413">Isomerase</keyword>
<dbReference type="InterPro" id="IPR021120">
    <property type="entry name" value="KduI/IolB_isomerase"/>
</dbReference>
<reference evidence="2 3" key="1">
    <citation type="submission" date="2019-06" db="EMBL/GenBank/DDBJ databases">
        <title>Sequencing the genomes of 1000 actinobacteria strains.</title>
        <authorList>
            <person name="Klenk H.-P."/>
        </authorList>
    </citation>
    <scope>NUCLEOTIDE SEQUENCE [LARGE SCALE GENOMIC DNA]</scope>
    <source>
        <strain evidence="2 3">DSM 18082</strain>
    </source>
</reference>
<dbReference type="InterPro" id="IPR024203">
    <property type="entry name" value="Deoxy-glucuronate_isom_IolB"/>
</dbReference>
<sequence length="293" mass="31941">MNTWHRPAGTATASGFTVAVTPDGDVWEHAGLHVADLGAGESRTVRTGDSEWLVLPLSGRWRVECGSELVLLSGRDDPFAGPTDYAYVPCGSTMTITTTTGGRVALPHATTEEPLPFRRVGVEWVTTRLIGTGHTSRQQRRVGTPEVLEARSLIVLEELTPGGNWSAWPPHRHDRQRDDQESAVEEICYVELRRQHGAPEGDGGFAFHHVHGTPDRPINVAATVRTGDVVLVPYGWHGPAMTPPGYDMYSLHVIAGAGPRHQVLMTEQPEHAWVTGVLASQPGDPRLPFPETR</sequence>
<dbReference type="GO" id="GO:0019310">
    <property type="term" value="P:inositol catabolic process"/>
    <property type="evidence" value="ECO:0007669"/>
    <property type="project" value="InterPro"/>
</dbReference>
<dbReference type="PIRSF" id="PIRSF036628">
    <property type="entry name" value="IolB"/>
    <property type="match status" value="1"/>
</dbReference>
<organism evidence="2 3">
    <name type="scientific">Oryzihumus leptocrescens</name>
    <dbReference type="NCBI Taxonomy" id="297536"/>
    <lineage>
        <taxon>Bacteria</taxon>
        <taxon>Bacillati</taxon>
        <taxon>Actinomycetota</taxon>
        <taxon>Actinomycetes</taxon>
        <taxon>Micrococcales</taxon>
        <taxon>Intrasporangiaceae</taxon>
        <taxon>Oryzihumus</taxon>
    </lineage>
</organism>
<name>A0A542ZG78_9MICO</name>
<dbReference type="SUPFAM" id="SSF51182">
    <property type="entry name" value="RmlC-like cupins"/>
    <property type="match status" value="1"/>
</dbReference>
<keyword evidence="3" id="KW-1185">Reference proteome</keyword>
<dbReference type="RefSeq" id="WP_141787377.1">
    <property type="nucleotide sequence ID" value="NZ_BAAAKX010000013.1"/>
</dbReference>
<dbReference type="EMBL" id="VFOQ01000001">
    <property type="protein sequence ID" value="TQL59343.1"/>
    <property type="molecule type" value="Genomic_DNA"/>
</dbReference>
<dbReference type="AlphaFoldDB" id="A0A542ZG78"/>
<dbReference type="PANTHER" id="PTHR39193">
    <property type="entry name" value="5-DEOXY-GLUCURONATE ISOMERASE"/>
    <property type="match status" value="1"/>
</dbReference>
<dbReference type="NCBIfam" id="TIGR04378">
    <property type="entry name" value="myo_inos_iolB"/>
    <property type="match status" value="1"/>
</dbReference>
<evidence type="ECO:0000313" key="3">
    <source>
        <dbReference type="Proteomes" id="UP000319514"/>
    </source>
</evidence>
<dbReference type="Pfam" id="PF04962">
    <property type="entry name" value="KduI"/>
    <property type="match status" value="1"/>
</dbReference>
<comment type="caution">
    <text evidence="2">The sequence shown here is derived from an EMBL/GenBank/DDBJ whole genome shotgun (WGS) entry which is preliminary data.</text>
</comment>
<evidence type="ECO:0000313" key="2">
    <source>
        <dbReference type="EMBL" id="TQL59343.1"/>
    </source>
</evidence>
<accession>A0A542ZG78</accession>
<dbReference type="PANTHER" id="PTHR39193:SF1">
    <property type="entry name" value="5-DEOXY-GLUCURONATE ISOMERASE"/>
    <property type="match status" value="1"/>
</dbReference>
<dbReference type="Gene3D" id="2.60.120.10">
    <property type="entry name" value="Jelly Rolls"/>
    <property type="match status" value="2"/>
</dbReference>
<dbReference type="InterPro" id="IPR014710">
    <property type="entry name" value="RmlC-like_jellyroll"/>
</dbReference>
<dbReference type="OrthoDB" id="9799936at2"/>
<dbReference type="GO" id="GO:0008880">
    <property type="term" value="F:glucuronate isomerase activity"/>
    <property type="evidence" value="ECO:0007669"/>
    <property type="project" value="InterPro"/>
</dbReference>
<gene>
    <name evidence="2" type="ORF">FB474_0697</name>
</gene>
<dbReference type="Proteomes" id="UP000319514">
    <property type="component" value="Unassembled WGS sequence"/>
</dbReference>
<proteinExistence type="predicted"/>
<evidence type="ECO:0000256" key="1">
    <source>
        <dbReference type="ARBA" id="ARBA00023235"/>
    </source>
</evidence>
<dbReference type="InterPro" id="IPR011051">
    <property type="entry name" value="RmlC_Cupin_sf"/>
</dbReference>
<protein>
    <submittedName>
        <fullName evidence="2">5-deoxyglucuronate isomerase</fullName>
    </submittedName>
</protein>